<evidence type="ECO:0000256" key="9">
    <source>
        <dbReference type="SAM" id="MobiDB-lite"/>
    </source>
</evidence>
<dbReference type="GeneID" id="14914705"/>
<name>L8GPV0_ACACF</name>
<evidence type="ECO:0000256" key="8">
    <source>
        <dbReference type="PROSITE-ProRule" id="PRU10141"/>
    </source>
</evidence>
<dbReference type="PROSITE" id="PS00107">
    <property type="entry name" value="PROTEIN_KINASE_ATP"/>
    <property type="match status" value="1"/>
</dbReference>
<dbReference type="Proteomes" id="UP000011083">
    <property type="component" value="Unassembled WGS sequence"/>
</dbReference>
<feature type="domain" description="Protein kinase" evidence="10">
    <location>
        <begin position="21"/>
        <end position="262"/>
    </location>
</feature>
<dbReference type="InterPro" id="IPR011009">
    <property type="entry name" value="Kinase-like_dom_sf"/>
</dbReference>
<dbReference type="Gene3D" id="1.10.510.10">
    <property type="entry name" value="Transferase(Phosphotransferase) domain 1"/>
    <property type="match status" value="1"/>
</dbReference>
<dbReference type="PANTHER" id="PTHR46485">
    <property type="entry name" value="LIM DOMAIN KINASE 1"/>
    <property type="match status" value="1"/>
</dbReference>
<feature type="compositionally biased region" description="Low complexity" evidence="9">
    <location>
        <begin position="292"/>
        <end position="302"/>
    </location>
</feature>
<evidence type="ECO:0000256" key="5">
    <source>
        <dbReference type="ARBA" id="ARBA00022741"/>
    </source>
</evidence>
<keyword evidence="4" id="KW-0808">Transferase</keyword>
<dbReference type="InterPro" id="IPR001245">
    <property type="entry name" value="Ser-Thr/Tyr_kinase_cat_dom"/>
</dbReference>
<dbReference type="PROSITE" id="PS50011">
    <property type="entry name" value="PROTEIN_KINASE_DOM"/>
    <property type="match status" value="1"/>
</dbReference>
<dbReference type="FunFam" id="3.30.200.20:FF:000180">
    <property type="entry name" value="serine/threonine-protein kinase STY46-like"/>
    <property type="match status" value="1"/>
</dbReference>
<organism evidence="11 12">
    <name type="scientific">Acanthamoeba castellanii (strain ATCC 30010 / Neff)</name>
    <dbReference type="NCBI Taxonomy" id="1257118"/>
    <lineage>
        <taxon>Eukaryota</taxon>
        <taxon>Amoebozoa</taxon>
        <taxon>Discosea</taxon>
        <taxon>Longamoebia</taxon>
        <taxon>Centramoebida</taxon>
        <taxon>Acanthamoebidae</taxon>
        <taxon>Acanthamoeba</taxon>
    </lineage>
</organism>
<protein>
    <recommendedName>
        <fullName evidence="2">non-specific serine/threonine protein kinase</fullName>
        <ecNumber evidence="2">2.7.11.1</ecNumber>
    </recommendedName>
</protein>
<dbReference type="CDD" id="cd13999">
    <property type="entry name" value="STKc_MAP3K-like"/>
    <property type="match status" value="1"/>
</dbReference>
<evidence type="ECO:0000256" key="1">
    <source>
        <dbReference type="ARBA" id="ARBA00005843"/>
    </source>
</evidence>
<keyword evidence="6 11" id="KW-0418">Kinase</keyword>
<keyword evidence="5 8" id="KW-0547">Nucleotide-binding</keyword>
<evidence type="ECO:0000313" key="12">
    <source>
        <dbReference type="Proteomes" id="UP000011083"/>
    </source>
</evidence>
<dbReference type="InterPro" id="IPR000719">
    <property type="entry name" value="Prot_kinase_dom"/>
</dbReference>
<dbReference type="InterPro" id="IPR050940">
    <property type="entry name" value="Actin_reg-Ser/Thr_kinase"/>
</dbReference>
<dbReference type="PANTHER" id="PTHR46485:SF5">
    <property type="entry name" value="CENTER DIVIDER, ISOFORM A"/>
    <property type="match status" value="1"/>
</dbReference>
<feature type="compositionally biased region" description="Pro residues" evidence="9">
    <location>
        <begin position="282"/>
        <end position="291"/>
    </location>
</feature>
<dbReference type="VEuPathDB" id="AmoebaDB:ACA1_005000"/>
<dbReference type="SMART" id="SM00220">
    <property type="entry name" value="S_TKc"/>
    <property type="match status" value="1"/>
</dbReference>
<sequence>MADEGLISNLDEAWNINYEDLDFGKEIGKGGFGSVYEGEYFGTPVAIKKIVEEDPDGLLYLEREVNVLKGMRHPNIVQFIGIAVHEGALFIITEYVDNGNLRKFLKDSKISMPWAMRVNLAHDIACAMADLKSKNLLVGDNWRLKICDFGFARVNASNRPMTLCGTDDWMAPEMIMGFQYDNKVDVFSYGIVLCELITRAKISDHLQRKPQEAFGLNVSQLEKLIPGDCPPEFAQVAIDCCGYEPSARPSFKDVIRRLKPIMKTLPPWNPLGHAHRRAAGPLLPPAAPKPAPATAAAPAAGGFDANGNPRSSVRYAGVRLKKTGGHGLW</sequence>
<evidence type="ECO:0000259" key="10">
    <source>
        <dbReference type="PROSITE" id="PS50011"/>
    </source>
</evidence>
<dbReference type="OrthoDB" id="15958at2759"/>
<accession>L8GPV0</accession>
<dbReference type="InterPro" id="IPR017441">
    <property type="entry name" value="Protein_kinase_ATP_BS"/>
</dbReference>
<feature type="region of interest" description="Disordered" evidence="9">
    <location>
        <begin position="279"/>
        <end position="308"/>
    </location>
</feature>
<reference evidence="11 12" key="1">
    <citation type="journal article" date="2013" name="Genome Biol.">
        <title>Genome of Acanthamoeba castellanii highlights extensive lateral gene transfer and early evolution of tyrosine kinase signaling.</title>
        <authorList>
            <person name="Clarke M."/>
            <person name="Lohan A.J."/>
            <person name="Liu B."/>
            <person name="Lagkouvardos I."/>
            <person name="Roy S."/>
            <person name="Zafar N."/>
            <person name="Bertelli C."/>
            <person name="Schilde C."/>
            <person name="Kianianmomeni A."/>
            <person name="Burglin T.R."/>
            <person name="Frech C."/>
            <person name="Turcotte B."/>
            <person name="Kopec K.O."/>
            <person name="Synnott J.M."/>
            <person name="Choo C."/>
            <person name="Paponov I."/>
            <person name="Finkler A."/>
            <person name="Soon Heng Tan C."/>
            <person name="Hutchins A.P."/>
            <person name="Weinmeier T."/>
            <person name="Rattei T."/>
            <person name="Chu J.S."/>
            <person name="Gimenez G."/>
            <person name="Irimia M."/>
            <person name="Rigden D.J."/>
            <person name="Fitzpatrick D.A."/>
            <person name="Lorenzo-Morales J."/>
            <person name="Bateman A."/>
            <person name="Chiu C.H."/>
            <person name="Tang P."/>
            <person name="Hegemann P."/>
            <person name="Fromm H."/>
            <person name="Raoult D."/>
            <person name="Greub G."/>
            <person name="Miranda-Saavedra D."/>
            <person name="Chen N."/>
            <person name="Nash P."/>
            <person name="Ginger M.L."/>
            <person name="Horn M."/>
            <person name="Schaap P."/>
            <person name="Caler L."/>
            <person name="Loftus B."/>
        </authorList>
    </citation>
    <scope>NUCLEOTIDE SEQUENCE [LARGE SCALE GENOMIC DNA]</scope>
    <source>
        <strain evidence="11 12">Neff</strain>
    </source>
</reference>
<keyword evidence="12" id="KW-1185">Reference proteome</keyword>
<dbReference type="STRING" id="1257118.L8GPV0"/>
<dbReference type="PRINTS" id="PR00109">
    <property type="entry name" value="TYRKINASE"/>
</dbReference>
<evidence type="ECO:0000256" key="2">
    <source>
        <dbReference type="ARBA" id="ARBA00012513"/>
    </source>
</evidence>
<dbReference type="KEGG" id="acan:ACA1_005000"/>
<keyword evidence="7 8" id="KW-0067">ATP-binding</keyword>
<keyword evidence="3" id="KW-0723">Serine/threonine-protein kinase</keyword>
<dbReference type="Gene3D" id="3.30.200.20">
    <property type="entry name" value="Phosphorylase Kinase, domain 1"/>
    <property type="match status" value="1"/>
</dbReference>
<dbReference type="GO" id="GO:0004674">
    <property type="term" value="F:protein serine/threonine kinase activity"/>
    <property type="evidence" value="ECO:0007669"/>
    <property type="project" value="UniProtKB-KW"/>
</dbReference>
<evidence type="ECO:0000256" key="6">
    <source>
        <dbReference type="ARBA" id="ARBA00022777"/>
    </source>
</evidence>
<dbReference type="GO" id="GO:0005524">
    <property type="term" value="F:ATP binding"/>
    <property type="evidence" value="ECO:0007669"/>
    <property type="project" value="UniProtKB-UniRule"/>
</dbReference>
<evidence type="ECO:0000313" key="11">
    <source>
        <dbReference type="EMBL" id="ELR14131.1"/>
    </source>
</evidence>
<dbReference type="Pfam" id="PF07714">
    <property type="entry name" value="PK_Tyr_Ser-Thr"/>
    <property type="match status" value="1"/>
</dbReference>
<evidence type="ECO:0000256" key="4">
    <source>
        <dbReference type="ARBA" id="ARBA00022679"/>
    </source>
</evidence>
<dbReference type="EMBL" id="KB008071">
    <property type="protein sequence ID" value="ELR14131.1"/>
    <property type="molecule type" value="Genomic_DNA"/>
</dbReference>
<dbReference type="OMA" id="ESDEWRY"/>
<feature type="binding site" evidence="8">
    <location>
        <position position="49"/>
    </location>
    <ligand>
        <name>ATP</name>
        <dbReference type="ChEBI" id="CHEBI:30616"/>
    </ligand>
</feature>
<evidence type="ECO:0000256" key="3">
    <source>
        <dbReference type="ARBA" id="ARBA00022527"/>
    </source>
</evidence>
<evidence type="ECO:0000256" key="7">
    <source>
        <dbReference type="ARBA" id="ARBA00022840"/>
    </source>
</evidence>
<comment type="similarity">
    <text evidence="1">Belongs to the protein kinase superfamily. TKL Ser/Thr protein kinase family.</text>
</comment>
<dbReference type="RefSeq" id="XP_004336144.1">
    <property type="nucleotide sequence ID" value="XM_004336096.1"/>
</dbReference>
<dbReference type="EC" id="2.7.11.1" evidence="2"/>
<dbReference type="SUPFAM" id="SSF56112">
    <property type="entry name" value="Protein kinase-like (PK-like)"/>
    <property type="match status" value="1"/>
</dbReference>
<proteinExistence type="inferred from homology"/>
<gene>
    <name evidence="11" type="ORF">ACA1_005000</name>
</gene>
<dbReference type="AlphaFoldDB" id="L8GPV0"/>